<gene>
    <name evidence="3" type="ORF">JMJ35_004958</name>
</gene>
<feature type="compositionally biased region" description="Polar residues" evidence="1">
    <location>
        <begin position="359"/>
        <end position="369"/>
    </location>
</feature>
<dbReference type="GO" id="GO:0016887">
    <property type="term" value="F:ATP hydrolysis activity"/>
    <property type="evidence" value="ECO:0007669"/>
    <property type="project" value="InterPro"/>
</dbReference>
<dbReference type="GO" id="GO:0005524">
    <property type="term" value="F:ATP binding"/>
    <property type="evidence" value="ECO:0007669"/>
    <property type="project" value="InterPro"/>
</dbReference>
<feature type="region of interest" description="Disordered" evidence="1">
    <location>
        <begin position="343"/>
        <end position="371"/>
    </location>
</feature>
<dbReference type="AlphaFoldDB" id="A0AA39R2R7"/>
<dbReference type="Pfam" id="PF00004">
    <property type="entry name" value="AAA"/>
    <property type="match status" value="1"/>
</dbReference>
<dbReference type="PANTHER" id="PTHR46411:SF3">
    <property type="entry name" value="AAA+ ATPASE DOMAIN-CONTAINING PROTEIN"/>
    <property type="match status" value="1"/>
</dbReference>
<dbReference type="Gene3D" id="3.40.50.300">
    <property type="entry name" value="P-loop containing nucleotide triphosphate hydrolases"/>
    <property type="match status" value="1"/>
</dbReference>
<reference evidence="3" key="1">
    <citation type="submission" date="2023-03" db="EMBL/GenBank/DDBJ databases">
        <title>Complete genome of Cladonia borealis.</title>
        <authorList>
            <person name="Park H."/>
        </authorList>
    </citation>
    <scope>NUCLEOTIDE SEQUENCE</scope>
    <source>
        <strain evidence="3">ANT050790</strain>
    </source>
</reference>
<dbReference type="PANTHER" id="PTHR46411">
    <property type="entry name" value="FAMILY ATPASE, PUTATIVE-RELATED"/>
    <property type="match status" value="1"/>
</dbReference>
<dbReference type="SMART" id="SM00382">
    <property type="entry name" value="AAA"/>
    <property type="match status" value="1"/>
</dbReference>
<dbReference type="SUPFAM" id="SSF52540">
    <property type="entry name" value="P-loop containing nucleoside triphosphate hydrolases"/>
    <property type="match status" value="1"/>
</dbReference>
<accession>A0AA39R2R7</accession>
<name>A0AA39R2R7_9LECA</name>
<dbReference type="InterPro" id="IPR003593">
    <property type="entry name" value="AAA+_ATPase"/>
</dbReference>
<feature type="region of interest" description="Disordered" evidence="1">
    <location>
        <begin position="1"/>
        <end position="44"/>
    </location>
</feature>
<feature type="compositionally biased region" description="Acidic residues" evidence="1">
    <location>
        <begin position="343"/>
        <end position="358"/>
    </location>
</feature>
<sequence>MMDAATKSSDTTVNDDGEASDKEPGMIADVKNLYQSKPDNRGKTTWVDKYPDDLEEAAENAQTARYALLIRFTKCYDGRKKLQVNSIIIQSPLLKKALGKILKDYPGITTSLDRLTFNAPFQPFVHRWTKLVEALASEQNTEPHAHLRLLYRILEEELRDDLKARDDFILNGVITYSTLWMIFEPGTVVFSVKNGQNCAAKFTSGNYQQTPCGEIYALRCQIVDWDGEKFGLGNESSKIPVFQGTMEITKLSAFPLIYHPDISGVKCDLISRGKVFEELSGYHYKAYQGVAIGEGPWGPIKFNVDSRIILDTYGWNRFNPNRQVSLTALSKPKDKTVVTIVSDTEDNESEEEQADDEAYSNTDSSSEESFTYARKRWNPMPALNTDALDANALDAGALDAGALDAGALDTDHLNPDELLICSATLKGYSLRNKKWLTFSIDSVKDIKYNEGAFESLVLPEDHKQLILALTESQVANKERFDDVIQGKGKGMIMLLSGPPGVGKTLTAESVAETMRAPLYLMSAGDLGLDSSEVESSLSNVLEMATKWNAILLLDEADVFLEQRCSQDLERNKLVSIFLRLLEYYEGILFLTTNRVENIDAAFQSRIHLSIHYNELDTSSRRHVWENLLTASKGKEHGFREHELDFLAGYKMNGREIKNVLKTAQLLASRQGSELEFSTVMVVLHIEKKQIET</sequence>
<feature type="compositionally biased region" description="Polar residues" evidence="1">
    <location>
        <begin position="1"/>
        <end position="12"/>
    </location>
</feature>
<evidence type="ECO:0000313" key="4">
    <source>
        <dbReference type="Proteomes" id="UP001166286"/>
    </source>
</evidence>
<organism evidence="3 4">
    <name type="scientific">Cladonia borealis</name>
    <dbReference type="NCBI Taxonomy" id="184061"/>
    <lineage>
        <taxon>Eukaryota</taxon>
        <taxon>Fungi</taxon>
        <taxon>Dikarya</taxon>
        <taxon>Ascomycota</taxon>
        <taxon>Pezizomycotina</taxon>
        <taxon>Lecanoromycetes</taxon>
        <taxon>OSLEUM clade</taxon>
        <taxon>Lecanoromycetidae</taxon>
        <taxon>Lecanorales</taxon>
        <taxon>Lecanorineae</taxon>
        <taxon>Cladoniaceae</taxon>
        <taxon>Cladonia</taxon>
    </lineage>
</organism>
<dbReference type="InterPro" id="IPR027417">
    <property type="entry name" value="P-loop_NTPase"/>
</dbReference>
<proteinExistence type="predicted"/>
<dbReference type="Pfam" id="PF22942">
    <property type="entry name" value="DUF7025"/>
    <property type="match status" value="1"/>
</dbReference>
<dbReference type="EMBL" id="JAFEKC020000009">
    <property type="protein sequence ID" value="KAK0512941.1"/>
    <property type="molecule type" value="Genomic_DNA"/>
</dbReference>
<evidence type="ECO:0000313" key="3">
    <source>
        <dbReference type="EMBL" id="KAK0512941.1"/>
    </source>
</evidence>
<comment type="caution">
    <text evidence="3">The sequence shown here is derived from an EMBL/GenBank/DDBJ whole genome shotgun (WGS) entry which is preliminary data.</text>
</comment>
<dbReference type="CDD" id="cd19481">
    <property type="entry name" value="RecA-like_protease"/>
    <property type="match status" value="1"/>
</dbReference>
<protein>
    <recommendedName>
        <fullName evidence="2">AAA+ ATPase domain-containing protein</fullName>
    </recommendedName>
</protein>
<feature type="domain" description="AAA+ ATPase" evidence="2">
    <location>
        <begin position="489"/>
        <end position="616"/>
    </location>
</feature>
<evidence type="ECO:0000256" key="1">
    <source>
        <dbReference type="SAM" id="MobiDB-lite"/>
    </source>
</evidence>
<dbReference type="InterPro" id="IPR003959">
    <property type="entry name" value="ATPase_AAA_core"/>
</dbReference>
<dbReference type="InterPro" id="IPR054289">
    <property type="entry name" value="DUF7025"/>
</dbReference>
<dbReference type="Proteomes" id="UP001166286">
    <property type="component" value="Unassembled WGS sequence"/>
</dbReference>
<keyword evidence="4" id="KW-1185">Reference proteome</keyword>
<evidence type="ECO:0000259" key="2">
    <source>
        <dbReference type="SMART" id="SM00382"/>
    </source>
</evidence>